<proteinExistence type="predicted"/>
<evidence type="ECO:0000259" key="2">
    <source>
        <dbReference type="Pfam" id="PF12103"/>
    </source>
</evidence>
<evidence type="ECO:0000313" key="4">
    <source>
        <dbReference type="Proteomes" id="UP000215214"/>
    </source>
</evidence>
<dbReference type="KEGG" id="tje:TJEJU_2567"/>
<sequence>MKKLNFIAVLTISMFAFTQVNAQKLKSFGSSIEKKIGFVKKKVPYTDVVTYLGHAAPNTEDEVKNGKKFYYIYVWVPAVAPELGLRMMSPAKKVKAKNPIKGKNYDANSSSDDFFDTYITLERSNIVTKEQIKDASSANWTVLARNDDSGEMPKQPSGRSYNSLLRYKSKVGNPTKALTRGLYRVGFTTFKRGEVKGTFVAQIGSPVKLPGVVMAKTIDELLAQMK</sequence>
<keyword evidence="1" id="KW-0732">Signal</keyword>
<evidence type="ECO:0000313" key="3">
    <source>
        <dbReference type="EMBL" id="SNR16250.1"/>
    </source>
</evidence>
<feature type="chain" id="PRO_5012850812" description="Surface lipoprotein of Spirochaetales order domain-containing protein" evidence="1">
    <location>
        <begin position="23"/>
        <end position="226"/>
    </location>
</feature>
<organism evidence="3 4">
    <name type="scientific">Tenacibaculum jejuense</name>
    <dbReference type="NCBI Taxonomy" id="584609"/>
    <lineage>
        <taxon>Bacteria</taxon>
        <taxon>Pseudomonadati</taxon>
        <taxon>Bacteroidota</taxon>
        <taxon>Flavobacteriia</taxon>
        <taxon>Flavobacteriales</taxon>
        <taxon>Flavobacteriaceae</taxon>
        <taxon>Tenacibaculum</taxon>
    </lineage>
</organism>
<dbReference type="EMBL" id="LT899436">
    <property type="protein sequence ID" value="SNR16250.1"/>
    <property type="molecule type" value="Genomic_DNA"/>
</dbReference>
<dbReference type="OrthoDB" id="1122918at2"/>
<evidence type="ECO:0000256" key="1">
    <source>
        <dbReference type="SAM" id="SignalP"/>
    </source>
</evidence>
<dbReference type="InterPro" id="IPR021962">
    <property type="entry name" value="Lipl32"/>
</dbReference>
<feature type="signal peptide" evidence="1">
    <location>
        <begin position="1"/>
        <end position="22"/>
    </location>
</feature>
<dbReference type="AlphaFoldDB" id="A0A238UCY2"/>
<gene>
    <name evidence="3" type="ORF">TJEJU_2567</name>
</gene>
<dbReference type="RefSeq" id="WP_095072658.1">
    <property type="nucleotide sequence ID" value="NZ_LT899436.1"/>
</dbReference>
<accession>A0A238UCY2</accession>
<feature type="domain" description="Surface lipoprotein of Spirochaetales order" evidence="2">
    <location>
        <begin position="40"/>
        <end position="214"/>
    </location>
</feature>
<keyword evidence="4" id="KW-1185">Reference proteome</keyword>
<dbReference type="Proteomes" id="UP000215214">
    <property type="component" value="Chromosome TJEJU"/>
</dbReference>
<reference evidence="3 4" key="1">
    <citation type="submission" date="2017-07" db="EMBL/GenBank/DDBJ databases">
        <authorList>
            <person name="Sun Z.S."/>
            <person name="Albrecht U."/>
            <person name="Echele G."/>
            <person name="Lee C.C."/>
        </authorList>
    </citation>
    <scope>NUCLEOTIDE SEQUENCE [LARGE SCALE GENOMIC DNA]</scope>
    <source>
        <strain evidence="4">type strain: KCTC 22618</strain>
    </source>
</reference>
<protein>
    <recommendedName>
        <fullName evidence="2">Surface lipoprotein of Spirochaetales order domain-containing protein</fullName>
    </recommendedName>
</protein>
<name>A0A238UCY2_9FLAO</name>
<dbReference type="Pfam" id="PF12103">
    <property type="entry name" value="Lipl32"/>
    <property type="match status" value="1"/>
</dbReference>